<protein>
    <submittedName>
        <fullName evidence="15">Poly (ADP-ribose) polymerase family, member 12a</fullName>
    </submittedName>
</protein>
<proteinExistence type="inferred from homology"/>
<keyword evidence="5 11" id="KW-0479">Metal-binding</keyword>
<dbReference type="GO" id="GO:1990404">
    <property type="term" value="F:NAD+-protein mono-ADP-ribosyltransferase activity"/>
    <property type="evidence" value="ECO:0007669"/>
    <property type="project" value="TreeGrafter"/>
</dbReference>
<dbReference type="InterPro" id="IPR004170">
    <property type="entry name" value="WWE_dom"/>
</dbReference>
<dbReference type="PROSITE" id="PS50918">
    <property type="entry name" value="WWE"/>
    <property type="match status" value="1"/>
</dbReference>
<dbReference type="GO" id="GO:0008270">
    <property type="term" value="F:zinc ion binding"/>
    <property type="evidence" value="ECO:0007669"/>
    <property type="project" value="UniProtKB-KW"/>
</dbReference>
<dbReference type="Pfam" id="PF02825">
    <property type="entry name" value="WWE"/>
    <property type="match status" value="1"/>
</dbReference>
<dbReference type="GO" id="GO:0005737">
    <property type="term" value="C:cytoplasm"/>
    <property type="evidence" value="ECO:0007669"/>
    <property type="project" value="UniProtKB-SubCell"/>
</dbReference>
<dbReference type="PANTHER" id="PTHR45740:SF6">
    <property type="entry name" value="PROTEIN MONO-ADP-RIBOSYLTRANSFERASE PARP12"/>
    <property type="match status" value="1"/>
</dbReference>
<keyword evidence="4" id="KW-0597">Phosphoprotein</keyword>
<dbReference type="EMBL" id="HADW01007170">
    <property type="protein sequence ID" value="SBP08570.1"/>
    <property type="molecule type" value="Transcribed_RNA"/>
</dbReference>
<feature type="domain" description="PARP catalytic" evidence="14">
    <location>
        <begin position="486"/>
        <end position="680"/>
    </location>
</feature>
<dbReference type="GO" id="GO:0005634">
    <property type="term" value="C:nucleus"/>
    <property type="evidence" value="ECO:0007669"/>
    <property type="project" value="UniProtKB-SubCell"/>
</dbReference>
<dbReference type="SMART" id="SM00356">
    <property type="entry name" value="ZnF_C3H1"/>
    <property type="match status" value="2"/>
</dbReference>
<comment type="subcellular location">
    <subcellularLocation>
        <location evidence="2">Cytoplasm</location>
    </subcellularLocation>
    <subcellularLocation>
        <location evidence="1">Nucleus</location>
    </subcellularLocation>
</comment>
<name>A0A1A7WS82_9TELE</name>
<evidence type="ECO:0000256" key="1">
    <source>
        <dbReference type="ARBA" id="ARBA00004123"/>
    </source>
</evidence>
<dbReference type="InterPro" id="IPR056226">
    <property type="entry name" value="WH_PARP12"/>
</dbReference>
<dbReference type="Gene3D" id="3.30.720.50">
    <property type="match status" value="1"/>
</dbReference>
<feature type="zinc finger region" description="C3H1-type" evidence="11">
    <location>
        <begin position="96"/>
        <end position="118"/>
    </location>
</feature>
<evidence type="ECO:0000256" key="10">
    <source>
        <dbReference type="ARBA" id="ARBA00024347"/>
    </source>
</evidence>
<evidence type="ECO:0000256" key="4">
    <source>
        <dbReference type="ARBA" id="ARBA00022553"/>
    </source>
</evidence>
<dbReference type="InterPro" id="IPR000571">
    <property type="entry name" value="Znf_CCCH"/>
</dbReference>
<evidence type="ECO:0000256" key="5">
    <source>
        <dbReference type="ARBA" id="ARBA00022723"/>
    </source>
</evidence>
<keyword evidence="3" id="KW-0963">Cytoplasm</keyword>
<dbReference type="InterPro" id="IPR057602">
    <property type="entry name" value="Zfn-CCCH_PARP12"/>
</dbReference>
<feature type="domain" description="WWE" evidence="13">
    <location>
        <begin position="372"/>
        <end position="461"/>
    </location>
</feature>
<feature type="domain" description="C3H1-type" evidence="12">
    <location>
        <begin position="179"/>
        <end position="201"/>
    </location>
</feature>
<dbReference type="AlphaFoldDB" id="A0A1A7WS82"/>
<evidence type="ECO:0000256" key="3">
    <source>
        <dbReference type="ARBA" id="ARBA00022490"/>
    </source>
</evidence>
<organism evidence="15">
    <name type="scientific">Iconisemion striatum</name>
    <dbReference type="NCBI Taxonomy" id="60296"/>
    <lineage>
        <taxon>Eukaryota</taxon>
        <taxon>Metazoa</taxon>
        <taxon>Chordata</taxon>
        <taxon>Craniata</taxon>
        <taxon>Vertebrata</taxon>
        <taxon>Euteleostomi</taxon>
        <taxon>Actinopterygii</taxon>
        <taxon>Neopterygii</taxon>
        <taxon>Teleostei</taxon>
        <taxon>Neoteleostei</taxon>
        <taxon>Acanthomorphata</taxon>
        <taxon>Ovalentaria</taxon>
        <taxon>Atherinomorphae</taxon>
        <taxon>Cyprinodontiformes</taxon>
        <taxon>Nothobranchiidae</taxon>
        <taxon>Iconisemion</taxon>
    </lineage>
</organism>
<reference evidence="15" key="1">
    <citation type="submission" date="2016-05" db="EMBL/GenBank/DDBJ databases">
        <authorList>
            <person name="Lavstsen T."/>
            <person name="Jespersen J.S."/>
        </authorList>
    </citation>
    <scope>NUCLEOTIDE SEQUENCE</scope>
    <source>
        <tissue evidence="15">Brain</tissue>
    </source>
</reference>
<dbReference type="PROSITE" id="PS50103">
    <property type="entry name" value="ZF_C3H1"/>
    <property type="match status" value="2"/>
</dbReference>
<dbReference type="InterPro" id="IPR037197">
    <property type="entry name" value="WWE_dom_sf"/>
</dbReference>
<evidence type="ECO:0000256" key="7">
    <source>
        <dbReference type="ARBA" id="ARBA00022771"/>
    </source>
</evidence>
<dbReference type="Gene3D" id="4.10.1000.10">
    <property type="entry name" value="Zinc finger, CCCH-type"/>
    <property type="match status" value="1"/>
</dbReference>
<dbReference type="PROSITE" id="PS51059">
    <property type="entry name" value="PARP_CATALYTIC"/>
    <property type="match status" value="1"/>
</dbReference>
<sequence>MAPTFSKLIIGILCDNQGCLDFGQLNELAQSNFGFKVKDLQSVLFDDGIIAIRDGKQQLSGVLHKLGPDSLVVAKTALRICQKKAIDCAKCDGLHLCRYFVFGGCTFGQRCKNPHSLDFPHNTEVLKRFGLQDLTEKQLFQLLLQNDPYLLPEVCSHYNKGSGQFGSCQFTTSCTKLHMCQHFLLGDCNFGPACKRNHHFTENEMKLFRGLSEENIQNLYKTYKNKLIIMGKHERQAVAVPAPPKNVPQPPLNHPGSPTKPVCPKPISAAERNEICLFNLRTSCSYKEGCARVHWDLPYKWEVLDRDYVTWKELPNMEDIEKAYSNPSCDTGVMGQPLSASWSVSNNKQCVDFKTMTYGGSKVRRLSTTSSVLHPPHFTLTTQWVWYWKDENGSWLEYGQGGGDVTVTSQTLEQLYLEDREKEFPFQAGKQKYILRFNDAAGTQQMFQQNVQYKTKREVRRRPRFVSAEDVKKAKSSSISSPDSVVPSHWDKKALPDLGYKLVLLSSSTPDHNMIQTLFKRTMPQSKISSIQRIQNPSLWKSFHCQKEQMQKRNDGKAVDERYLFHGTDGTLVDEICDQNFDWRMCGAHGTAYGKGSYFAKDASYSDRYSRAKGGLTKTMFAALVLVGEYTLGSSRYVRPPAKKGSRTLYDSCVNYEDNPSIFVIFEKQQIYPEYLIKYE</sequence>
<evidence type="ECO:0000259" key="13">
    <source>
        <dbReference type="PROSITE" id="PS50918"/>
    </source>
</evidence>
<comment type="similarity">
    <text evidence="10">Belongs to the ARTD/PARP family.</text>
</comment>
<dbReference type="Pfam" id="PF00644">
    <property type="entry name" value="PARP"/>
    <property type="match status" value="1"/>
</dbReference>
<keyword evidence="6" id="KW-0677">Repeat</keyword>
<dbReference type="GO" id="GO:0003950">
    <property type="term" value="F:NAD+ poly-ADP-ribosyltransferase activity"/>
    <property type="evidence" value="ECO:0007669"/>
    <property type="project" value="InterPro"/>
</dbReference>
<dbReference type="Gene3D" id="3.90.228.10">
    <property type="match status" value="1"/>
</dbReference>
<dbReference type="InterPro" id="IPR051712">
    <property type="entry name" value="ARTD-AVP"/>
</dbReference>
<reference evidence="15" key="2">
    <citation type="submission" date="2016-06" db="EMBL/GenBank/DDBJ databases">
        <title>The genome of a short-lived fish provides insights into sex chromosome evolution and the genetic control of aging.</title>
        <authorList>
            <person name="Reichwald K."/>
            <person name="Felder M."/>
            <person name="Petzold A."/>
            <person name="Koch P."/>
            <person name="Groth M."/>
            <person name="Platzer M."/>
        </authorList>
    </citation>
    <scope>NUCLEOTIDE SEQUENCE</scope>
    <source>
        <tissue evidence="15">Brain</tissue>
    </source>
</reference>
<evidence type="ECO:0000259" key="12">
    <source>
        <dbReference type="PROSITE" id="PS50103"/>
    </source>
</evidence>
<feature type="domain" description="C3H1-type" evidence="12">
    <location>
        <begin position="96"/>
        <end position="118"/>
    </location>
</feature>
<evidence type="ECO:0000256" key="8">
    <source>
        <dbReference type="ARBA" id="ARBA00022833"/>
    </source>
</evidence>
<dbReference type="InterPro" id="IPR012317">
    <property type="entry name" value="Poly(ADP-ribose)pol_cat_dom"/>
</dbReference>
<keyword evidence="9" id="KW-0539">Nucleus</keyword>
<accession>A0A1A7WS82</accession>
<feature type="zinc finger region" description="C3H1-type" evidence="11">
    <location>
        <begin position="179"/>
        <end position="201"/>
    </location>
</feature>
<dbReference type="PANTHER" id="PTHR45740">
    <property type="entry name" value="POLY [ADP-RIBOSE] POLYMERASE"/>
    <property type="match status" value="1"/>
</dbReference>
<dbReference type="SUPFAM" id="SSF117839">
    <property type="entry name" value="WWE domain"/>
    <property type="match status" value="1"/>
</dbReference>
<keyword evidence="7 11" id="KW-0863">Zinc-finger</keyword>
<dbReference type="SUPFAM" id="SSF56399">
    <property type="entry name" value="ADP-ribosylation"/>
    <property type="match status" value="1"/>
</dbReference>
<evidence type="ECO:0000256" key="2">
    <source>
        <dbReference type="ARBA" id="ARBA00004496"/>
    </source>
</evidence>
<gene>
    <name evidence="15" type="primary">PARP12A</name>
</gene>
<evidence type="ECO:0000256" key="6">
    <source>
        <dbReference type="ARBA" id="ARBA00022737"/>
    </source>
</evidence>
<dbReference type="Pfam" id="PF23466">
    <property type="entry name" value="WWE_4"/>
    <property type="match status" value="1"/>
</dbReference>
<evidence type="ECO:0000259" key="14">
    <source>
        <dbReference type="PROSITE" id="PS51059"/>
    </source>
</evidence>
<dbReference type="Pfam" id="PF24356">
    <property type="entry name" value="WHD_PARP12"/>
    <property type="match status" value="1"/>
</dbReference>
<dbReference type="Pfam" id="PF25261">
    <property type="entry name" value="zf-CCCH_PARP12"/>
    <property type="match status" value="1"/>
</dbReference>
<keyword evidence="8 11" id="KW-0862">Zinc</keyword>
<evidence type="ECO:0000256" key="9">
    <source>
        <dbReference type="ARBA" id="ARBA00023242"/>
    </source>
</evidence>
<evidence type="ECO:0000313" key="15">
    <source>
        <dbReference type="EMBL" id="SBP08570.1"/>
    </source>
</evidence>
<dbReference type="CDD" id="cd01439">
    <property type="entry name" value="TCCD_inducible_PARP_like"/>
    <property type="match status" value="1"/>
</dbReference>
<evidence type="ECO:0000256" key="11">
    <source>
        <dbReference type="PROSITE-ProRule" id="PRU00723"/>
    </source>
</evidence>